<dbReference type="Gene3D" id="3.40.50.1970">
    <property type="match status" value="1"/>
</dbReference>
<evidence type="ECO:0000256" key="1">
    <source>
        <dbReference type="ARBA" id="ARBA00007358"/>
    </source>
</evidence>
<dbReference type="GO" id="GO:0004022">
    <property type="term" value="F:alcohol dehydrogenase (NAD+) activity"/>
    <property type="evidence" value="ECO:0007669"/>
    <property type="project" value="TreeGrafter"/>
</dbReference>
<dbReference type="PANTHER" id="PTHR11496">
    <property type="entry name" value="ALCOHOL DEHYDROGENASE"/>
    <property type="match status" value="1"/>
</dbReference>
<dbReference type="PANTHER" id="PTHR11496:SF102">
    <property type="entry name" value="ALCOHOL DEHYDROGENASE 4"/>
    <property type="match status" value="1"/>
</dbReference>
<dbReference type="GO" id="GO:0018506">
    <property type="term" value="F:maleylacetate reductase activity"/>
    <property type="evidence" value="ECO:0007669"/>
    <property type="project" value="InterPro"/>
</dbReference>
<dbReference type="EMBL" id="FOMS01000001">
    <property type="protein sequence ID" value="SFD53177.1"/>
    <property type="molecule type" value="Genomic_DNA"/>
</dbReference>
<dbReference type="Gene3D" id="1.20.1090.10">
    <property type="entry name" value="Dehydroquinate synthase-like - alpha domain"/>
    <property type="match status" value="1"/>
</dbReference>
<feature type="domain" description="Fe-containing alcohol dehydrogenase-like C-terminal" evidence="5">
    <location>
        <begin position="165"/>
        <end position="347"/>
    </location>
</feature>
<sequence length="354" mass="37123">MMDTFTFPGITQRVIFGSGTLTQTAEEVQRLGHDKALVLSGPNQRHAAEALAAQLGALSAGVFAGAAMHTPVEVTETAMAEFRASGATAVVGLGGGSTVGLAKAIAARSGADQVVIPTTYAGSEMTDILGETQGGEKTTRRSPDIRPETVIYDVDLTLDLPVEMTVASAMNALAHAMEALYAPDLNPVLELLCKDALVAFRNGLPAVIRDPQNLQGRTRALYGAWACSTALGHVSMALHHKLAHTFGGTFDTPHADTHAILLPYTTAFNEVAVPELLAPIAETFGGGSAGAGLWDFAGEIGAPRSLQDIGIAEPDLDRAADIAVKNTYPNPRRFDRAAIRDLLQHAWAGDRPAP</sequence>
<feature type="domain" description="Alcohol dehydrogenase iron-type/glycerol dehydrogenase GldA" evidence="4">
    <location>
        <begin position="12"/>
        <end position="153"/>
    </location>
</feature>
<comment type="similarity">
    <text evidence="1">Belongs to the iron-containing alcohol dehydrogenase family.</text>
</comment>
<proteinExistence type="inferred from homology"/>
<dbReference type="InterPro" id="IPR001670">
    <property type="entry name" value="ADH_Fe/GldA"/>
</dbReference>
<reference evidence="6 7" key="1">
    <citation type="submission" date="2016-10" db="EMBL/GenBank/DDBJ databases">
        <authorList>
            <person name="Varghese N."/>
            <person name="Submissions S."/>
        </authorList>
    </citation>
    <scope>NUCLEOTIDE SEQUENCE [LARGE SCALE GENOMIC DNA]</scope>
    <source>
        <strain evidence="7">YIM D21,KCTC 23444,ACCC 10710</strain>
    </source>
</reference>
<dbReference type="GO" id="GO:0046872">
    <property type="term" value="F:metal ion binding"/>
    <property type="evidence" value="ECO:0007669"/>
    <property type="project" value="InterPro"/>
</dbReference>
<gene>
    <name evidence="6" type="ORF">SAMN04515678_101463</name>
</gene>
<dbReference type="CDD" id="cd08177">
    <property type="entry name" value="MAR"/>
    <property type="match status" value="1"/>
</dbReference>
<keyword evidence="2" id="KW-0560">Oxidoreductase</keyword>
<evidence type="ECO:0000259" key="5">
    <source>
        <dbReference type="Pfam" id="PF25137"/>
    </source>
</evidence>
<evidence type="ECO:0000256" key="2">
    <source>
        <dbReference type="ARBA" id="ARBA00023002"/>
    </source>
</evidence>
<dbReference type="OrthoDB" id="3812122at2"/>
<dbReference type="Pfam" id="PF00465">
    <property type="entry name" value="Fe-ADH"/>
    <property type="match status" value="1"/>
</dbReference>
<evidence type="ECO:0000259" key="4">
    <source>
        <dbReference type="Pfam" id="PF00465"/>
    </source>
</evidence>
<dbReference type="RefSeq" id="WP_149754251.1">
    <property type="nucleotide sequence ID" value="NZ_FOMS01000001.1"/>
</dbReference>
<dbReference type="InterPro" id="IPR056798">
    <property type="entry name" value="ADH_Fe_C"/>
</dbReference>
<accession>A0A1I1T3B0</accession>
<dbReference type="Proteomes" id="UP000325289">
    <property type="component" value="Unassembled WGS sequence"/>
</dbReference>
<name>A0A1I1T3B0_9RHOB</name>
<evidence type="ECO:0000256" key="3">
    <source>
        <dbReference type="ARBA" id="ARBA00023027"/>
    </source>
</evidence>
<evidence type="ECO:0000313" key="6">
    <source>
        <dbReference type="EMBL" id="SFD53177.1"/>
    </source>
</evidence>
<organism evidence="6 7">
    <name type="scientific">Roseivivax sediminis</name>
    <dbReference type="NCBI Taxonomy" id="936889"/>
    <lineage>
        <taxon>Bacteria</taxon>
        <taxon>Pseudomonadati</taxon>
        <taxon>Pseudomonadota</taxon>
        <taxon>Alphaproteobacteria</taxon>
        <taxon>Rhodobacterales</taxon>
        <taxon>Roseobacteraceae</taxon>
        <taxon>Roseivivax</taxon>
    </lineage>
</organism>
<dbReference type="InterPro" id="IPR039697">
    <property type="entry name" value="Alcohol_dehydrogenase_Fe"/>
</dbReference>
<keyword evidence="3" id="KW-0520">NAD</keyword>
<dbReference type="AlphaFoldDB" id="A0A1I1T3B0"/>
<dbReference type="Pfam" id="PF25137">
    <property type="entry name" value="ADH_Fe_C"/>
    <property type="match status" value="1"/>
</dbReference>
<evidence type="ECO:0000313" key="7">
    <source>
        <dbReference type="Proteomes" id="UP000325289"/>
    </source>
</evidence>
<protein>
    <submittedName>
        <fullName evidence="6">Maleylacetate reductase</fullName>
    </submittedName>
</protein>
<dbReference type="SUPFAM" id="SSF56796">
    <property type="entry name" value="Dehydroquinate synthase-like"/>
    <property type="match status" value="1"/>
</dbReference>
<keyword evidence="7" id="KW-1185">Reference proteome</keyword>
<dbReference type="InterPro" id="IPR034786">
    <property type="entry name" value="MAR"/>
</dbReference>